<dbReference type="Proteomes" id="UP001558652">
    <property type="component" value="Unassembled WGS sequence"/>
</dbReference>
<keyword evidence="2" id="KW-1185">Reference proteome</keyword>
<proteinExistence type="predicted"/>
<accession>A0ABD0YGG1</accession>
<evidence type="ECO:0000313" key="2">
    <source>
        <dbReference type="Proteomes" id="UP001558652"/>
    </source>
</evidence>
<comment type="caution">
    <text evidence="1">The sequence shown here is derived from an EMBL/GenBank/DDBJ whole genome shotgun (WGS) entry which is preliminary data.</text>
</comment>
<protein>
    <submittedName>
        <fullName evidence="1">Uncharacterized protein</fullName>
    </submittedName>
</protein>
<evidence type="ECO:0000313" key="1">
    <source>
        <dbReference type="EMBL" id="KAL1116164.1"/>
    </source>
</evidence>
<gene>
    <name evidence="1" type="ORF">AAG570_005659</name>
</gene>
<sequence>MGRVLAQFSAGLIPPVSLREDSYETPGVVVVHRPGGLPVRRRLPFRWPYGAHPLDAEEDVPTGSETLQRSLQEGVHGLNIKEAIVPWLAPVLPWITTSQELSPMGDFC</sequence>
<dbReference type="EMBL" id="JBFDAA010000018">
    <property type="protein sequence ID" value="KAL1116164.1"/>
    <property type="molecule type" value="Genomic_DNA"/>
</dbReference>
<organism evidence="1 2">
    <name type="scientific">Ranatra chinensis</name>
    <dbReference type="NCBI Taxonomy" id="642074"/>
    <lineage>
        <taxon>Eukaryota</taxon>
        <taxon>Metazoa</taxon>
        <taxon>Ecdysozoa</taxon>
        <taxon>Arthropoda</taxon>
        <taxon>Hexapoda</taxon>
        <taxon>Insecta</taxon>
        <taxon>Pterygota</taxon>
        <taxon>Neoptera</taxon>
        <taxon>Paraneoptera</taxon>
        <taxon>Hemiptera</taxon>
        <taxon>Heteroptera</taxon>
        <taxon>Panheteroptera</taxon>
        <taxon>Nepomorpha</taxon>
        <taxon>Nepidae</taxon>
        <taxon>Ranatrinae</taxon>
        <taxon>Ranatra</taxon>
    </lineage>
</organism>
<name>A0ABD0YGG1_9HEMI</name>
<reference evidence="1 2" key="1">
    <citation type="submission" date="2024-07" db="EMBL/GenBank/DDBJ databases">
        <title>Chromosome-level genome assembly of the water stick insect Ranatra chinensis (Heteroptera: Nepidae).</title>
        <authorList>
            <person name="Liu X."/>
        </authorList>
    </citation>
    <scope>NUCLEOTIDE SEQUENCE [LARGE SCALE GENOMIC DNA]</scope>
    <source>
        <strain evidence="1">Cailab_2021Rc</strain>
        <tissue evidence="1">Muscle</tissue>
    </source>
</reference>
<dbReference type="AlphaFoldDB" id="A0ABD0YGG1"/>